<protein>
    <recommendedName>
        <fullName evidence="3">Hint domain-containing protein</fullName>
    </recommendedName>
</protein>
<organism evidence="1 2">
    <name type="scientific">Halothiobacillus diazotrophicus</name>
    <dbReference type="NCBI Taxonomy" id="1860122"/>
    <lineage>
        <taxon>Bacteria</taxon>
        <taxon>Pseudomonadati</taxon>
        <taxon>Pseudomonadota</taxon>
        <taxon>Gammaproteobacteria</taxon>
        <taxon>Chromatiales</taxon>
        <taxon>Halothiobacillaceae</taxon>
        <taxon>Halothiobacillus</taxon>
    </lineage>
</organism>
<dbReference type="InterPro" id="IPR036844">
    <property type="entry name" value="Hint_dom_sf"/>
</dbReference>
<accession>A0A191ZEG6</accession>
<dbReference type="Gene3D" id="2.170.16.10">
    <property type="entry name" value="Hedgehog/Intein (Hint) domain"/>
    <property type="match status" value="1"/>
</dbReference>
<evidence type="ECO:0000313" key="1">
    <source>
        <dbReference type="EMBL" id="ANJ66255.1"/>
    </source>
</evidence>
<name>A0A191ZEG6_9GAMM</name>
<dbReference type="AlphaFoldDB" id="A0A191ZEG6"/>
<reference evidence="1 2" key="1">
    <citation type="submission" date="2016-06" db="EMBL/GenBank/DDBJ databases">
        <title>Insight into the functional genes involving in sulfur oxidation in Pearl River water.</title>
        <authorList>
            <person name="Luo J."/>
            <person name="Tan X."/>
            <person name="Lin W."/>
        </authorList>
    </citation>
    <scope>NUCLEOTIDE SEQUENCE [LARGE SCALE GENOMIC DNA]</scope>
    <source>
        <strain evidence="1 2">LS2</strain>
    </source>
</reference>
<evidence type="ECO:0008006" key="3">
    <source>
        <dbReference type="Google" id="ProtNLM"/>
    </source>
</evidence>
<sequence length="219" mass="25223">MVPIERIKVGDWVLSKPQSGEGEPNYKQVKKTFRSENQEVMFVEIIPIAELERAKKIQKEIQGKEGLSTLIRNEMKQYLVATPNHPFWVNEVGWLEASEIDPSDNLEVQLVTGEPAYMGEGHRGSLYQTQITEGVVWFEFYDMHGYGMIPVDLRHGEPQADINWSALQPQPDSEMGQGYPETELRQTVYNLEVVDYDTYYVGRMGVWVRNCDLSEYKGQ</sequence>
<keyword evidence="2" id="KW-1185">Reference proteome</keyword>
<dbReference type="KEGG" id="haz:A9404_01680"/>
<proteinExistence type="predicted"/>
<dbReference type="Proteomes" id="UP000078596">
    <property type="component" value="Chromosome"/>
</dbReference>
<dbReference type="EMBL" id="CP016027">
    <property type="protein sequence ID" value="ANJ66255.1"/>
    <property type="molecule type" value="Genomic_DNA"/>
</dbReference>
<dbReference type="STRING" id="1860122.A9404_01680"/>
<evidence type="ECO:0000313" key="2">
    <source>
        <dbReference type="Proteomes" id="UP000078596"/>
    </source>
</evidence>
<gene>
    <name evidence="1" type="ORF">A9404_01680</name>
</gene>
<dbReference type="SUPFAM" id="SSF51294">
    <property type="entry name" value="Hedgehog/intein (Hint) domain"/>
    <property type="match status" value="1"/>
</dbReference>